<keyword evidence="3" id="KW-0862">Zinc</keyword>
<organism evidence="8 9">
    <name type="scientific">Melipona quadrifasciata</name>
    <dbReference type="NCBI Taxonomy" id="166423"/>
    <lineage>
        <taxon>Eukaryota</taxon>
        <taxon>Metazoa</taxon>
        <taxon>Ecdysozoa</taxon>
        <taxon>Arthropoda</taxon>
        <taxon>Hexapoda</taxon>
        <taxon>Insecta</taxon>
        <taxon>Pterygota</taxon>
        <taxon>Neoptera</taxon>
        <taxon>Endopterygota</taxon>
        <taxon>Hymenoptera</taxon>
        <taxon>Apocrita</taxon>
        <taxon>Aculeata</taxon>
        <taxon>Apoidea</taxon>
        <taxon>Anthophila</taxon>
        <taxon>Apidae</taxon>
        <taxon>Melipona</taxon>
    </lineage>
</organism>
<dbReference type="Pfam" id="PF14634">
    <property type="entry name" value="zf-RING_5"/>
    <property type="match status" value="1"/>
</dbReference>
<dbReference type="InterPro" id="IPR042123">
    <property type="entry name" value="Zip3/RNF212-like"/>
</dbReference>
<dbReference type="GO" id="GO:0008270">
    <property type="term" value="F:zinc ion binding"/>
    <property type="evidence" value="ECO:0007669"/>
    <property type="project" value="UniProtKB-KW"/>
</dbReference>
<dbReference type="GO" id="GO:0007131">
    <property type="term" value="P:reciprocal meiotic recombination"/>
    <property type="evidence" value="ECO:0007669"/>
    <property type="project" value="InterPro"/>
</dbReference>
<keyword evidence="4" id="KW-0469">Meiosis</keyword>
<dbReference type="Proteomes" id="UP000053105">
    <property type="component" value="Unassembled WGS sequence"/>
</dbReference>
<evidence type="ECO:0000256" key="5">
    <source>
        <dbReference type="PROSITE-ProRule" id="PRU00175"/>
    </source>
</evidence>
<keyword evidence="2 5" id="KW-0863">Zinc-finger</keyword>
<dbReference type="GO" id="GO:0016925">
    <property type="term" value="P:protein sumoylation"/>
    <property type="evidence" value="ECO:0007669"/>
    <property type="project" value="TreeGrafter"/>
</dbReference>
<feature type="transmembrane region" description="Helical" evidence="6">
    <location>
        <begin position="106"/>
        <end position="125"/>
    </location>
</feature>
<feature type="domain" description="RING-type" evidence="7">
    <location>
        <begin position="6"/>
        <end position="57"/>
    </location>
</feature>
<dbReference type="SUPFAM" id="SSF57850">
    <property type="entry name" value="RING/U-box"/>
    <property type="match status" value="1"/>
</dbReference>
<dbReference type="STRING" id="166423.A0A0M8ZT14"/>
<reference evidence="8 9" key="1">
    <citation type="submission" date="2015-07" db="EMBL/GenBank/DDBJ databases">
        <title>The genome of Melipona quadrifasciata.</title>
        <authorList>
            <person name="Pan H."/>
            <person name="Kapheim K."/>
        </authorList>
    </citation>
    <scope>NUCLEOTIDE SEQUENCE [LARGE SCALE GENOMIC DNA]</scope>
    <source>
        <strain evidence="8">0111107301</strain>
        <tissue evidence="8">Whole body</tissue>
    </source>
</reference>
<evidence type="ECO:0000256" key="1">
    <source>
        <dbReference type="ARBA" id="ARBA00022723"/>
    </source>
</evidence>
<name>A0A0M8ZT14_9HYME</name>
<evidence type="ECO:0000256" key="3">
    <source>
        <dbReference type="ARBA" id="ARBA00022833"/>
    </source>
</evidence>
<keyword evidence="6" id="KW-0472">Membrane</keyword>
<keyword evidence="6" id="KW-0812">Transmembrane</keyword>
<keyword evidence="9" id="KW-1185">Reference proteome</keyword>
<dbReference type="AlphaFoldDB" id="A0A0M8ZT14"/>
<dbReference type="GO" id="GO:0000795">
    <property type="term" value="C:synaptonemal complex"/>
    <property type="evidence" value="ECO:0007669"/>
    <property type="project" value="InterPro"/>
</dbReference>
<dbReference type="PANTHER" id="PTHR22663">
    <property type="entry name" value="RING FINGER PROTEIN NARYA-RELATED"/>
    <property type="match status" value="1"/>
</dbReference>
<dbReference type="PROSITE" id="PS50089">
    <property type="entry name" value="ZF_RING_2"/>
    <property type="match status" value="1"/>
</dbReference>
<dbReference type="InterPro" id="IPR001841">
    <property type="entry name" value="Znf_RING"/>
</dbReference>
<dbReference type="Gene3D" id="3.30.40.10">
    <property type="entry name" value="Zinc/RING finger domain, C3HC4 (zinc finger)"/>
    <property type="match status" value="1"/>
</dbReference>
<evidence type="ECO:0000313" key="8">
    <source>
        <dbReference type="EMBL" id="KOX68939.1"/>
    </source>
</evidence>
<dbReference type="PANTHER" id="PTHR22663:SF17">
    <property type="entry name" value="RING FINGER PROTEIN NARYA-RELATED"/>
    <property type="match status" value="1"/>
</dbReference>
<keyword evidence="6" id="KW-1133">Transmembrane helix</keyword>
<accession>A0A0M8ZT14</accession>
<evidence type="ECO:0000256" key="6">
    <source>
        <dbReference type="SAM" id="Phobius"/>
    </source>
</evidence>
<dbReference type="EMBL" id="KQ435911">
    <property type="protein sequence ID" value="KOX68939.1"/>
    <property type="molecule type" value="Genomic_DNA"/>
</dbReference>
<keyword evidence="1" id="KW-0479">Metal-binding</keyword>
<sequence length="126" mass="14753">MELFICNNCFTTPHRGKKPFCLTQCGHVYCNGCIRQGNNKQHKMIDIAPEKQCPQCRQIDIFSVELQQPSLSKVENFFVPLNESLELLQKTSGFQNNQMKITIERFHEIVCFSILFFFPFLFFSFS</sequence>
<evidence type="ECO:0000256" key="4">
    <source>
        <dbReference type="ARBA" id="ARBA00023254"/>
    </source>
</evidence>
<dbReference type="InterPro" id="IPR017907">
    <property type="entry name" value="Znf_RING_CS"/>
</dbReference>
<dbReference type="InterPro" id="IPR013083">
    <property type="entry name" value="Znf_RING/FYVE/PHD"/>
</dbReference>
<dbReference type="OrthoDB" id="2535391at2759"/>
<evidence type="ECO:0000256" key="2">
    <source>
        <dbReference type="ARBA" id="ARBA00022771"/>
    </source>
</evidence>
<gene>
    <name evidence="8" type="ORF">WN51_06859</name>
</gene>
<protein>
    <recommendedName>
        <fullName evidence="7">RING-type domain-containing protein</fullName>
    </recommendedName>
</protein>
<evidence type="ECO:0000259" key="7">
    <source>
        <dbReference type="PROSITE" id="PS50089"/>
    </source>
</evidence>
<dbReference type="SMART" id="SM00184">
    <property type="entry name" value="RING"/>
    <property type="match status" value="1"/>
</dbReference>
<dbReference type="GO" id="GO:0007129">
    <property type="term" value="P:homologous chromosome pairing at meiosis"/>
    <property type="evidence" value="ECO:0007669"/>
    <property type="project" value="TreeGrafter"/>
</dbReference>
<proteinExistence type="predicted"/>
<evidence type="ECO:0000313" key="9">
    <source>
        <dbReference type="Proteomes" id="UP000053105"/>
    </source>
</evidence>
<dbReference type="GO" id="GO:0019789">
    <property type="term" value="F:SUMO transferase activity"/>
    <property type="evidence" value="ECO:0007669"/>
    <property type="project" value="InterPro"/>
</dbReference>
<dbReference type="PROSITE" id="PS00518">
    <property type="entry name" value="ZF_RING_1"/>
    <property type="match status" value="1"/>
</dbReference>